<proteinExistence type="predicted"/>
<evidence type="ECO:0000313" key="3">
    <source>
        <dbReference type="EMBL" id="MCH6269525.1"/>
    </source>
</evidence>
<dbReference type="RefSeq" id="WP_213146391.1">
    <property type="nucleotide sequence ID" value="NZ_JAGYPE020000109.1"/>
</dbReference>
<organism evidence="2">
    <name type="scientific">Neobacillus citreus</name>
    <dbReference type="NCBI Taxonomy" id="2833578"/>
    <lineage>
        <taxon>Bacteria</taxon>
        <taxon>Bacillati</taxon>
        <taxon>Bacillota</taxon>
        <taxon>Bacilli</taxon>
        <taxon>Bacillales</taxon>
        <taxon>Bacillaceae</taxon>
        <taxon>Neobacillus</taxon>
    </lineage>
</organism>
<evidence type="ECO:0000256" key="1">
    <source>
        <dbReference type="SAM" id="SignalP"/>
    </source>
</evidence>
<reference evidence="2" key="1">
    <citation type="submission" date="2021-05" db="EMBL/GenBank/DDBJ databases">
        <title>Novel Bacillus species.</title>
        <authorList>
            <person name="Liu G."/>
        </authorList>
    </citation>
    <scope>NUCLEOTIDE SEQUENCE</scope>
    <source>
        <strain evidence="2 4">FJAT-50051</strain>
    </source>
</reference>
<dbReference type="EMBL" id="JAGYPE020000109">
    <property type="protein sequence ID" value="MCH6269525.1"/>
    <property type="molecule type" value="Genomic_DNA"/>
</dbReference>
<comment type="caution">
    <text evidence="2">The sequence shown here is derived from an EMBL/GenBank/DDBJ whole genome shotgun (WGS) entry which is preliminary data.</text>
</comment>
<evidence type="ECO:0000313" key="4">
    <source>
        <dbReference type="Proteomes" id="UP000677265"/>
    </source>
</evidence>
<gene>
    <name evidence="3" type="ORF">KHB02_028745</name>
    <name evidence="2" type="ORF">KHB02_35115</name>
</gene>
<protein>
    <submittedName>
        <fullName evidence="2">Uncharacterized protein</fullName>
    </submittedName>
</protein>
<feature type="signal peptide" evidence="1">
    <location>
        <begin position="1"/>
        <end position="21"/>
    </location>
</feature>
<dbReference type="Proteomes" id="UP000677265">
    <property type="component" value="Unassembled WGS sequence"/>
</dbReference>
<keyword evidence="1" id="KW-0732">Signal</keyword>
<dbReference type="AlphaFoldDB" id="A0A942T5D0"/>
<sequence>MKKILLLVPLLTLLFHHPVTAEPIETGEEFEVKDIATKSFIYNSLNFWIFRESSDFYHKKYNANSVMPDPMEMKDIRIWIKEVKRQPGSFEYTHIVRIYLPFDGIILNEKIKMKTADTLIFAVNTDYIAFANCSNPHLFEKTFELLDYYHKVIEK</sequence>
<accession>A0A942T5D0</accession>
<name>A0A942T5D0_9BACI</name>
<dbReference type="EMBL" id="JAGYPE010000007">
    <property type="protein sequence ID" value="MBS4186599.1"/>
    <property type="molecule type" value="Genomic_DNA"/>
</dbReference>
<keyword evidence="4" id="KW-1185">Reference proteome</keyword>
<evidence type="ECO:0000313" key="2">
    <source>
        <dbReference type="EMBL" id="MBS4186599.1"/>
    </source>
</evidence>
<feature type="chain" id="PRO_5044697282" evidence="1">
    <location>
        <begin position="22"/>
        <end position="155"/>
    </location>
</feature>